<evidence type="ECO:0000313" key="2">
    <source>
        <dbReference type="WBParaSite" id="nRc.2.0.1.t46502-RA"/>
    </source>
</evidence>
<evidence type="ECO:0000313" key="1">
    <source>
        <dbReference type="Proteomes" id="UP000887565"/>
    </source>
</evidence>
<reference evidence="2" key="1">
    <citation type="submission" date="2022-11" db="UniProtKB">
        <authorList>
            <consortium name="WormBaseParasite"/>
        </authorList>
    </citation>
    <scope>IDENTIFICATION</scope>
</reference>
<proteinExistence type="predicted"/>
<name>A0A915L6S7_ROMCU</name>
<sequence>MEIFRKQLNRVCYLQAIVVCYFVDEQAIVNCAYSFSLMSYPIPCHCTSPRPFVRIKWREAPENCKIWTS</sequence>
<dbReference type="WBParaSite" id="nRc.2.0.1.t46502-RA">
    <property type="protein sequence ID" value="nRc.2.0.1.t46502-RA"/>
    <property type="gene ID" value="nRc.2.0.1.g46502"/>
</dbReference>
<dbReference type="Proteomes" id="UP000887565">
    <property type="component" value="Unplaced"/>
</dbReference>
<accession>A0A915L6S7</accession>
<organism evidence="1 2">
    <name type="scientific">Romanomermis culicivorax</name>
    <name type="common">Nematode worm</name>
    <dbReference type="NCBI Taxonomy" id="13658"/>
    <lineage>
        <taxon>Eukaryota</taxon>
        <taxon>Metazoa</taxon>
        <taxon>Ecdysozoa</taxon>
        <taxon>Nematoda</taxon>
        <taxon>Enoplea</taxon>
        <taxon>Dorylaimia</taxon>
        <taxon>Mermithida</taxon>
        <taxon>Mermithoidea</taxon>
        <taxon>Mermithidae</taxon>
        <taxon>Romanomermis</taxon>
    </lineage>
</organism>
<keyword evidence="1" id="KW-1185">Reference proteome</keyword>
<dbReference type="AlphaFoldDB" id="A0A915L6S7"/>
<protein>
    <submittedName>
        <fullName evidence="2">Uncharacterized protein</fullName>
    </submittedName>
</protein>